<keyword evidence="1" id="KW-1133">Transmembrane helix</keyword>
<evidence type="ECO:0000313" key="2">
    <source>
        <dbReference type="EMBL" id="KXI29850.1"/>
    </source>
</evidence>
<evidence type="ECO:0000256" key="1">
    <source>
        <dbReference type="SAM" id="Phobius"/>
    </source>
</evidence>
<keyword evidence="3" id="KW-1185">Reference proteome</keyword>
<evidence type="ECO:0000313" key="3">
    <source>
        <dbReference type="Proteomes" id="UP000070299"/>
    </source>
</evidence>
<comment type="caution">
    <text evidence="2">The sequence shown here is derived from an EMBL/GenBank/DDBJ whole genome shotgun (WGS) entry which is preliminary data.</text>
</comment>
<gene>
    <name evidence="2" type="ORF">AX660_07415</name>
</gene>
<name>A0A136A3Z5_9ALTE</name>
<reference evidence="3" key="1">
    <citation type="submission" date="2016-02" db="EMBL/GenBank/DDBJ databases">
        <authorList>
            <person name="Schultz-Johansen M."/>
            <person name="Glaring M.A."/>
            <person name="Bech P.K."/>
            <person name="Stougaard P."/>
        </authorList>
    </citation>
    <scope>NUCLEOTIDE SEQUENCE [LARGE SCALE GENOMIC DNA]</scope>
    <source>
        <strain evidence="3">S66</strain>
    </source>
</reference>
<keyword evidence="1" id="KW-0472">Membrane</keyword>
<feature type="transmembrane region" description="Helical" evidence="1">
    <location>
        <begin position="6"/>
        <end position="23"/>
    </location>
</feature>
<dbReference type="OrthoDB" id="6332987at2"/>
<protein>
    <submittedName>
        <fullName evidence="2">Uncharacterized protein</fullName>
    </submittedName>
</protein>
<organism evidence="2 3">
    <name type="scientific">Paraglaciecola hydrolytica</name>
    <dbReference type="NCBI Taxonomy" id="1799789"/>
    <lineage>
        <taxon>Bacteria</taxon>
        <taxon>Pseudomonadati</taxon>
        <taxon>Pseudomonadota</taxon>
        <taxon>Gammaproteobacteria</taxon>
        <taxon>Alteromonadales</taxon>
        <taxon>Alteromonadaceae</taxon>
        <taxon>Paraglaciecola</taxon>
    </lineage>
</organism>
<keyword evidence="1" id="KW-0812">Transmembrane</keyword>
<accession>A0A136A3Z5</accession>
<dbReference type="STRING" id="1799789.AX660_07415"/>
<dbReference type="Proteomes" id="UP000070299">
    <property type="component" value="Unassembled WGS sequence"/>
</dbReference>
<proteinExistence type="predicted"/>
<dbReference type="AlphaFoldDB" id="A0A136A3Z5"/>
<dbReference type="RefSeq" id="WP_068373121.1">
    <property type="nucleotide sequence ID" value="NZ_LSNE01000003.1"/>
</dbReference>
<dbReference type="EMBL" id="LSNE01000003">
    <property type="protein sequence ID" value="KXI29850.1"/>
    <property type="molecule type" value="Genomic_DNA"/>
</dbReference>
<sequence>MDKLQLFLMFGSILAAGILISWLDHTKGWQFAAWFNGEVTNPFNNLDKPMQQTKTADKDQIIAQLTERIQVLEKIVTEPAYELNQKLNRL</sequence>